<comment type="caution">
    <text evidence="2">The sequence shown here is derived from an EMBL/GenBank/DDBJ whole genome shotgun (WGS) entry which is preliminary data.</text>
</comment>
<keyword evidence="1" id="KW-0732">Signal</keyword>
<feature type="signal peptide" evidence="1">
    <location>
        <begin position="1"/>
        <end position="28"/>
    </location>
</feature>
<dbReference type="PANTHER" id="PTHR37981:SF1">
    <property type="entry name" value="SGNH HYDROLASE-TYPE ESTERASE DOMAIN-CONTAINING PROTEIN"/>
    <property type="match status" value="1"/>
</dbReference>
<dbReference type="EMBL" id="JAENHP010000035">
    <property type="protein sequence ID" value="MBM2623372.1"/>
    <property type="molecule type" value="Genomic_DNA"/>
</dbReference>
<dbReference type="Gene3D" id="3.40.50.1110">
    <property type="entry name" value="SGNH hydrolase"/>
    <property type="match status" value="1"/>
</dbReference>
<organism evidence="2 3">
    <name type="scientific">Paractinoplanes ovalisporus</name>
    <dbReference type="NCBI Taxonomy" id="2810368"/>
    <lineage>
        <taxon>Bacteria</taxon>
        <taxon>Bacillati</taxon>
        <taxon>Actinomycetota</taxon>
        <taxon>Actinomycetes</taxon>
        <taxon>Micromonosporales</taxon>
        <taxon>Micromonosporaceae</taxon>
        <taxon>Paractinoplanes</taxon>
    </lineage>
</organism>
<dbReference type="PANTHER" id="PTHR37981">
    <property type="entry name" value="LIPASE 2"/>
    <property type="match status" value="1"/>
</dbReference>
<keyword evidence="3" id="KW-1185">Reference proteome</keyword>
<dbReference type="RefSeq" id="WP_203383728.1">
    <property type="nucleotide sequence ID" value="NZ_JAENHP010000035.1"/>
</dbReference>
<accession>A0ABS2AU30</accession>
<feature type="chain" id="PRO_5046816504" evidence="1">
    <location>
        <begin position="29"/>
        <end position="903"/>
    </location>
</feature>
<evidence type="ECO:0000256" key="1">
    <source>
        <dbReference type="SAM" id="SignalP"/>
    </source>
</evidence>
<dbReference type="Pfam" id="PF05345">
    <property type="entry name" value="He_PIG"/>
    <property type="match status" value="1"/>
</dbReference>
<reference evidence="2 3" key="1">
    <citation type="submission" date="2021-01" db="EMBL/GenBank/DDBJ databases">
        <title>Actinoplanes sp. nov. LDG1-06 isolated from lichen.</title>
        <authorList>
            <person name="Saeng-In P."/>
            <person name="Phongsopitanun W."/>
            <person name="Kanchanasin P."/>
            <person name="Yuki M."/>
            <person name="Kudo T."/>
            <person name="Ohkuma M."/>
            <person name="Tanasupawat S."/>
        </authorList>
    </citation>
    <scope>NUCLEOTIDE SEQUENCE [LARGE SCALE GENOMIC DNA]</scope>
    <source>
        <strain evidence="2 3">LDG1-06</strain>
    </source>
</reference>
<evidence type="ECO:0000313" key="2">
    <source>
        <dbReference type="EMBL" id="MBM2623372.1"/>
    </source>
</evidence>
<protein>
    <submittedName>
        <fullName evidence="2">Ig domain-containing protein</fullName>
    </submittedName>
</protein>
<dbReference type="Proteomes" id="UP000632138">
    <property type="component" value="Unassembled WGS sequence"/>
</dbReference>
<proteinExistence type="predicted"/>
<dbReference type="InterPro" id="IPR036514">
    <property type="entry name" value="SGNH_hydro_sf"/>
</dbReference>
<dbReference type="SUPFAM" id="SSF52266">
    <property type="entry name" value="SGNH hydrolase"/>
    <property type="match status" value="1"/>
</dbReference>
<sequence>MIRKPWRAGALVLATVAATAVAVLPADAGGPRSGAIYVALGDSYASGEGLGPFEAGTDTPNGAKTNMCHRSKVDAYAVKVVNGKYLVRPGVKATERAFWACSGATTESMTKVGDKTHYQQPKQVPDTVGANTRWISLSAGGNNVQFAKLVEACLLGYTAGSARPSVVRLPARPLCDAQLKTSSGRVKALGGSLKPLYESLLKQAPKAKLVVVGYPRVFPASMTSGVSLSGLTAAQRTAAGIPSDASRLCRTNLPDLGYWIGVDDSHAKQLTAFSQDLNRIAFQQVNALARTYPGRIAFADTFSTSVPHSCTGLTRDPSVNGIRLSVQGAGACAPFCGPVSEASFHPTRAGADRFGKVVEAAFGGDFSSLSKSWKVTGKAGEPLKATPFLYSGGTGTVSVVPGVDGKIPPWLTLGASAGAITLGGTPSTGGTWTFPITVQDSAKHVLTITVTLTVSSGTSVGLGKVIANLGGDATPVGFSPTKPLFAYFTKPADGVCNLNILNTSTNADDLIATMQTCGNAEWSADGASFLHTRYEASARRIFVWDTTKRASSEVAPAVKKLNASVQAPQISADGRFVSFTGYENATAVGRFVFDRQSSKAALAQRGETRSYEQWASAGHRIVAADMTNSETGSSTVCTGVAPACDQILWPDNNGNLTVTGDREGRVAVTNTAAAQVKVFGADGDVTTAPAAVQDAVGWGAGGNLIGTGAFATVDRPIYRWNTRTGALTELGRLRDKGRVLISPDAVRILVTGGSPVISIDVATAAITDTPLRDDYVQWDRTSTRVFSGPSFNRGAQIWTSGTNTVSTLAPSYTCFFGFGGSSASGRYALVADSPYCGGNPTYEGWLQFVDLTTGKVVSQVREEFMPMIGSVDVWSPQGDVAWIYHYPTAGSDAHSLLLVTPQG</sequence>
<dbReference type="SUPFAM" id="SSF69322">
    <property type="entry name" value="Tricorn protease domain 2"/>
    <property type="match status" value="1"/>
</dbReference>
<dbReference type="Gene3D" id="2.60.40.10">
    <property type="entry name" value="Immunoglobulins"/>
    <property type="match status" value="1"/>
</dbReference>
<dbReference type="InterPro" id="IPR013783">
    <property type="entry name" value="Ig-like_fold"/>
</dbReference>
<gene>
    <name evidence="2" type="ORF">JIG36_48545</name>
</gene>
<evidence type="ECO:0000313" key="3">
    <source>
        <dbReference type="Proteomes" id="UP000632138"/>
    </source>
</evidence>
<name>A0ABS2AU30_9ACTN</name>
<dbReference type="InterPro" id="IPR037460">
    <property type="entry name" value="SEST-like"/>
</dbReference>